<dbReference type="PROSITE" id="PS50004">
    <property type="entry name" value="C2"/>
    <property type="match status" value="1"/>
</dbReference>
<reference evidence="9" key="2">
    <citation type="submission" date="2025-09" db="UniProtKB">
        <authorList>
            <consortium name="Ensembl"/>
        </authorList>
    </citation>
    <scope>IDENTIFICATION</scope>
</reference>
<evidence type="ECO:0000313" key="9">
    <source>
        <dbReference type="Ensembl" id="ENSCLMP00005034710.1"/>
    </source>
</evidence>
<feature type="compositionally biased region" description="Acidic residues" evidence="6">
    <location>
        <begin position="352"/>
        <end position="361"/>
    </location>
</feature>
<feature type="region of interest" description="Disordered" evidence="6">
    <location>
        <begin position="268"/>
        <end position="453"/>
    </location>
</feature>
<dbReference type="SUPFAM" id="SSF49562">
    <property type="entry name" value="C2 domain (Calcium/lipid-binding domain, CaLB)"/>
    <property type="match status" value="1"/>
</dbReference>
<keyword evidence="5" id="KW-0653">Protein transport</keyword>
<dbReference type="InterPro" id="IPR000008">
    <property type="entry name" value="C2_dom"/>
</dbReference>
<feature type="region of interest" description="Disordered" evidence="6">
    <location>
        <begin position="1144"/>
        <end position="1288"/>
    </location>
</feature>
<feature type="domain" description="C2" evidence="7">
    <location>
        <begin position="1"/>
        <end position="120"/>
    </location>
</feature>
<name>A0A8C3A0D4_CYCLU</name>
<dbReference type="GeneTree" id="ENSGT00940000165511"/>
<dbReference type="GO" id="GO:0055037">
    <property type="term" value="C:recycling endosome"/>
    <property type="evidence" value="ECO:0007669"/>
    <property type="project" value="UniProtKB-SubCell"/>
</dbReference>
<feature type="compositionally biased region" description="Polar residues" evidence="6">
    <location>
        <begin position="1033"/>
        <end position="1042"/>
    </location>
</feature>
<dbReference type="PROSITE" id="PS51511">
    <property type="entry name" value="FIP_RBD"/>
    <property type="match status" value="1"/>
</dbReference>
<feature type="compositionally biased region" description="Polar residues" evidence="6">
    <location>
        <begin position="951"/>
        <end position="965"/>
    </location>
</feature>
<dbReference type="FunFam" id="2.60.40.150:FF:000070">
    <property type="entry name" value="rab11 family-interacting protein 2 isoform X1"/>
    <property type="match status" value="1"/>
</dbReference>
<gene>
    <name evidence="9" type="primary">LOC117740258</name>
</gene>
<dbReference type="Gene3D" id="2.60.40.150">
    <property type="entry name" value="C2 domain"/>
    <property type="match status" value="1"/>
</dbReference>
<evidence type="ECO:0000256" key="1">
    <source>
        <dbReference type="ARBA" id="ARBA00004172"/>
    </source>
</evidence>
<evidence type="ECO:0000259" key="7">
    <source>
        <dbReference type="PROSITE" id="PS50004"/>
    </source>
</evidence>
<keyword evidence="10" id="KW-1185">Reference proteome</keyword>
<feature type="compositionally biased region" description="Basic and acidic residues" evidence="6">
    <location>
        <begin position="577"/>
        <end position="934"/>
    </location>
</feature>
<evidence type="ECO:0008006" key="11">
    <source>
        <dbReference type="Google" id="ProtNLM"/>
    </source>
</evidence>
<feature type="compositionally biased region" description="Polar residues" evidence="6">
    <location>
        <begin position="1152"/>
        <end position="1166"/>
    </location>
</feature>
<feature type="compositionally biased region" description="Polar residues" evidence="6">
    <location>
        <begin position="1077"/>
        <end position="1093"/>
    </location>
</feature>
<dbReference type="InterPro" id="IPR035892">
    <property type="entry name" value="C2_domain_sf"/>
</dbReference>
<evidence type="ECO:0000256" key="2">
    <source>
        <dbReference type="ARBA" id="ARBA00022448"/>
    </source>
</evidence>
<evidence type="ECO:0000259" key="8">
    <source>
        <dbReference type="PROSITE" id="PS51511"/>
    </source>
</evidence>
<dbReference type="Pfam" id="PF09457">
    <property type="entry name" value="RBD-FIP"/>
    <property type="match status" value="1"/>
</dbReference>
<feature type="compositionally biased region" description="Basic and acidic residues" evidence="6">
    <location>
        <begin position="371"/>
        <end position="453"/>
    </location>
</feature>
<reference evidence="9" key="1">
    <citation type="submission" date="2025-08" db="UniProtKB">
        <authorList>
            <consortium name="Ensembl"/>
        </authorList>
    </citation>
    <scope>IDENTIFICATION</scope>
</reference>
<keyword evidence="3" id="KW-0597">Phosphoprotein</keyword>
<accession>A0A8C3A0D4</accession>
<dbReference type="Proteomes" id="UP000694565">
    <property type="component" value="Unplaced"/>
</dbReference>
<feature type="compositionally biased region" description="Basic and acidic residues" evidence="6">
    <location>
        <begin position="1105"/>
        <end position="1117"/>
    </location>
</feature>
<evidence type="ECO:0000313" key="10">
    <source>
        <dbReference type="Proteomes" id="UP000694565"/>
    </source>
</evidence>
<protein>
    <recommendedName>
        <fullName evidence="11">Rab11 family-interacting protein 1</fullName>
    </recommendedName>
</protein>
<dbReference type="InterPro" id="IPR037245">
    <property type="entry name" value="FIP-RBD_C_sf"/>
</dbReference>
<feature type="compositionally biased region" description="Polar residues" evidence="6">
    <location>
        <begin position="987"/>
        <end position="1001"/>
    </location>
</feature>
<proteinExistence type="predicted"/>
<dbReference type="InterPro" id="IPR037789">
    <property type="entry name" value="FIP_classI"/>
</dbReference>
<dbReference type="Pfam" id="PF00168">
    <property type="entry name" value="C2"/>
    <property type="match status" value="1"/>
</dbReference>
<dbReference type="SUPFAM" id="SSF144270">
    <property type="entry name" value="Eferin C-derminal domain-like"/>
    <property type="match status" value="1"/>
</dbReference>
<organism evidence="9 10">
    <name type="scientific">Cyclopterus lumpus</name>
    <name type="common">Lumpsucker</name>
    <dbReference type="NCBI Taxonomy" id="8103"/>
    <lineage>
        <taxon>Eukaryota</taxon>
        <taxon>Metazoa</taxon>
        <taxon>Chordata</taxon>
        <taxon>Craniata</taxon>
        <taxon>Vertebrata</taxon>
        <taxon>Euteleostomi</taxon>
        <taxon>Actinopterygii</taxon>
        <taxon>Neopterygii</taxon>
        <taxon>Teleostei</taxon>
        <taxon>Neoteleostei</taxon>
        <taxon>Acanthomorphata</taxon>
        <taxon>Eupercaria</taxon>
        <taxon>Perciformes</taxon>
        <taxon>Cottioidei</taxon>
        <taxon>Cottales</taxon>
        <taxon>Cyclopteridae</taxon>
        <taxon>Cyclopterus</taxon>
    </lineage>
</organism>
<dbReference type="Gene3D" id="1.20.5.2440">
    <property type="match status" value="1"/>
</dbReference>
<feature type="compositionally biased region" description="Polar residues" evidence="6">
    <location>
        <begin position="315"/>
        <end position="326"/>
    </location>
</feature>
<dbReference type="SMART" id="SM00239">
    <property type="entry name" value="C2"/>
    <property type="match status" value="1"/>
</dbReference>
<dbReference type="GeneID" id="117740258"/>
<dbReference type="InterPro" id="IPR019018">
    <property type="entry name" value="Rab-bd_FIP-RBD"/>
</dbReference>
<feature type="region of interest" description="Disordered" evidence="6">
    <location>
        <begin position="577"/>
        <end position="1130"/>
    </location>
</feature>
<comment type="subcellular location">
    <subcellularLocation>
        <location evidence="1">Recycling endosome</location>
    </subcellularLocation>
</comment>
<dbReference type="RefSeq" id="XP_034402414.1">
    <property type="nucleotide sequence ID" value="XM_034546523.1"/>
</dbReference>
<evidence type="ECO:0000256" key="5">
    <source>
        <dbReference type="ARBA" id="ARBA00022927"/>
    </source>
</evidence>
<feature type="compositionally biased region" description="Basic and acidic residues" evidence="6">
    <location>
        <begin position="1002"/>
        <end position="1017"/>
    </location>
</feature>
<dbReference type="GO" id="GO:0031267">
    <property type="term" value="F:small GTPase binding"/>
    <property type="evidence" value="ECO:0007669"/>
    <property type="project" value="InterPro"/>
</dbReference>
<dbReference type="PANTHER" id="PTHR15746:SF25">
    <property type="entry name" value="CALPONIN HOMOLOGY DOMAIN-CONTAINING PROTEIN DDB_G0272472 ISOFORM X1"/>
    <property type="match status" value="1"/>
</dbReference>
<dbReference type="PANTHER" id="PTHR15746">
    <property type="entry name" value="RAB11-RELATED"/>
    <property type="match status" value="1"/>
</dbReference>
<keyword evidence="2" id="KW-0813">Transport</keyword>
<sequence length="1381" mass="161356">MSLAAQRWCPTSVQVTVQQARGLRIKGKSGTNDAYAVMQVAKEKFQTSVVEKSVAPVWREEAAFELPPLSHQDGGGKERSTLHVHVLHRALVGPDKLLGQAVVNLLQLGEDKTREKIEWFKLLDKNGKADKDRGEVLLDIQFMRNNMTASMFDLSAPGKSRSRLGKFKDKVRGKKKDSDTASDVVPSFTQVLTESDEEGTGDGEVAAGKGDKKKKHKMTSLFSHKSNLQKNMSQSMSVLTAKNFSLSGSQSSGLNVDSSEGKKKFKFLIHKRSNSSDSKDASSGHQKHVATEPSNVCINGSHVYREELPPRASRIGSNFSLASSGHGSMEDVPESSPSVDSLRVVRQYSPWTEEEEEEEELENTKENAGQLRREEEEKLRVEDEMRRKEQEEEKVRRKEELERLSDEKRRQEEEEERRTEEENVKREEEERIRREEEERRRRQEEERVKREQEEYVRLAGHELRLKEQERLIEEERVRKEEEESIRREEQRVHEERRRKEEEMVRRQEKEHEEKRRFQEQERSRKEEEEMIRMSEESAREERRREEERVRVQEEHKLAEEKRLEEEEEKRIEEEIVRKEEEERIRSEEKRVHEERRKEEEMVRRQEKEHEEKRRFEEQERSRKEEEERIRMSAERALEERRRREEEERVRGQEEECKLVEEKRLEEEERRIKEEENERIRREKEMAEEERKRLEEEEMRKIQEEEEMRKMQEEEEMRKIQEEEMRKRREEEEEMMRRREEKHEENRRLEEQERRRREHEEGIKKEEEKKARREKEEYGRLVEGKRKLEEEEGKRIKAEEKIRREEEERLRVEEERRKEEEGVRRQEEEREQLAEEKRMLEEQERRLEKERKQREEMRRQEEEENSRKEKEENERLVVEKMRQQEQVRRRMEEEEKSKRKAEEKAERERKEEEARKLEKEKLKREVEGQKMDNKPKCKAAGKKPAVEIPAEVTSTNPFDEIVSNNPFEEIPDSPGPDRSAATLPTVKQRVQSAASSVGSKPVSSDEKDPINTQRERRPAPQPPGRNQAERLQDGATQQPPQSNKKGKDKGIKTVSVFPQRSVQMIAPLGRSPTEKKNNQSLAQSCATKEASNVLKQGKRTAPARPRSVEEEPSSEHKTALSSDDNISHECGSEAKRVSIVYGLNPFEDGDVENASQEDSTASGNTGSVKWPPVVSQAADKDAASQAKTKSSKAHAPQLPTTMAAAPSTSIHQHTERGHVTDGAGVTVNSGTPLACDSASEAVSPVRVPEAPLQESQPVPVQSAREDAGGTKVGPLTTSRRLQPVKPLDPLEQQSVSVVKGLKDNRSTGIPCEVQVNGTGLKGPYSQLTRGELISLVLKQEKQLSERDTKVSELEKYIDDLIVRVIEEKPSILMSLNSLKKAT</sequence>
<dbReference type="GO" id="GO:0045055">
    <property type="term" value="P:regulated exocytosis"/>
    <property type="evidence" value="ECO:0007669"/>
    <property type="project" value="TreeGrafter"/>
</dbReference>
<dbReference type="Ensembl" id="ENSCLMT00005036129.1">
    <property type="protein sequence ID" value="ENSCLMP00005034710.1"/>
    <property type="gene ID" value="ENSCLMG00005016592.1"/>
</dbReference>
<feature type="domain" description="FIP-RBD" evidence="8">
    <location>
        <begin position="1312"/>
        <end position="1374"/>
    </location>
</feature>
<evidence type="ECO:0000256" key="4">
    <source>
        <dbReference type="ARBA" id="ARBA00022753"/>
    </source>
</evidence>
<keyword evidence="4" id="KW-0967">Endosome</keyword>
<feature type="region of interest" description="Disordered" evidence="6">
    <location>
        <begin position="475"/>
        <end position="554"/>
    </location>
</feature>
<evidence type="ECO:0000256" key="3">
    <source>
        <dbReference type="ARBA" id="ARBA00022553"/>
    </source>
</evidence>
<dbReference type="GO" id="GO:0015031">
    <property type="term" value="P:protein transport"/>
    <property type="evidence" value="ECO:0007669"/>
    <property type="project" value="UniProtKB-KW"/>
</dbReference>
<feature type="region of interest" description="Disordered" evidence="6">
    <location>
        <begin position="168"/>
        <end position="216"/>
    </location>
</feature>
<evidence type="ECO:0000256" key="6">
    <source>
        <dbReference type="SAM" id="MobiDB-lite"/>
    </source>
</evidence>